<evidence type="ECO:0000256" key="1">
    <source>
        <dbReference type="SAM" id="MobiDB-lite"/>
    </source>
</evidence>
<dbReference type="Gene3D" id="2.30.42.10">
    <property type="match status" value="1"/>
</dbReference>
<sequence length="447" mass="49181">MENQAKQILIRIAATGLIAGAAFAIGYQQGSSKSEDREIEQSPEIPETTEVATLAEKPEVPETSTPIESPQREEPTPTRSPQESGFEAAAADIESALRQIETLNGREQIQYTRGVFEYLASVQTPELSLELANLQEPRTRSIALRALVAAWSTPNGLSSQEAQARADQIFGRRGSPVGTEAALSSYLSADNVPQSVKDSWIQTFSQHPGRSEIRARMAAGGSPEEIQAALAESQNWTEWERRNFSESLLFQWTQKAPAEAWKWYQNSGDKLEESQADLIIQTWASRNPDRLLEQLDQIDLGPQRETAIQSLSRSLARRGTLDAMNWADSLADPAERDIAYQSIYDATPKGIGAKVGIESGFLRVDQIMPEGALRNTDVQAGDLIVEARELDGGSHSLYGKSLRESIGALRGAPGSQVEIRYLRRNPDTGEMEERTTTVTRDILVNDG</sequence>
<accession>A0A934RW29</accession>
<dbReference type="EMBL" id="JAENIL010000007">
    <property type="protein sequence ID" value="MBK1876224.1"/>
    <property type="molecule type" value="Genomic_DNA"/>
</dbReference>
<organism evidence="2 3">
    <name type="scientific">Pelagicoccus mobilis</name>
    <dbReference type="NCBI Taxonomy" id="415221"/>
    <lineage>
        <taxon>Bacteria</taxon>
        <taxon>Pseudomonadati</taxon>
        <taxon>Verrucomicrobiota</taxon>
        <taxon>Opitutia</taxon>
        <taxon>Puniceicoccales</taxon>
        <taxon>Pelagicoccaceae</taxon>
        <taxon>Pelagicoccus</taxon>
    </lineage>
</organism>
<dbReference type="SUPFAM" id="SSF50156">
    <property type="entry name" value="PDZ domain-like"/>
    <property type="match status" value="1"/>
</dbReference>
<proteinExistence type="predicted"/>
<protein>
    <recommendedName>
        <fullName evidence="4">PDZ domain-containing protein</fullName>
    </recommendedName>
</protein>
<dbReference type="AlphaFoldDB" id="A0A934RW29"/>
<evidence type="ECO:0008006" key="4">
    <source>
        <dbReference type="Google" id="ProtNLM"/>
    </source>
</evidence>
<evidence type="ECO:0000313" key="3">
    <source>
        <dbReference type="Proteomes" id="UP000617628"/>
    </source>
</evidence>
<comment type="caution">
    <text evidence="2">The sequence shown here is derived from an EMBL/GenBank/DDBJ whole genome shotgun (WGS) entry which is preliminary data.</text>
</comment>
<keyword evidence="3" id="KW-1185">Reference proteome</keyword>
<name>A0A934RW29_9BACT</name>
<dbReference type="Proteomes" id="UP000617628">
    <property type="component" value="Unassembled WGS sequence"/>
</dbReference>
<reference evidence="2" key="1">
    <citation type="submission" date="2021-01" db="EMBL/GenBank/DDBJ databases">
        <title>Modified the classification status of verrucomicrobia.</title>
        <authorList>
            <person name="Feng X."/>
        </authorList>
    </citation>
    <scope>NUCLEOTIDE SEQUENCE</scope>
    <source>
        <strain evidence="2">KCTC 13126</strain>
    </source>
</reference>
<gene>
    <name evidence="2" type="ORF">JIN87_05050</name>
</gene>
<feature type="region of interest" description="Disordered" evidence="1">
    <location>
        <begin position="29"/>
        <end position="86"/>
    </location>
</feature>
<dbReference type="InterPro" id="IPR036034">
    <property type="entry name" value="PDZ_sf"/>
</dbReference>
<dbReference type="RefSeq" id="WP_200354440.1">
    <property type="nucleotide sequence ID" value="NZ_JAENIL010000007.1"/>
</dbReference>
<evidence type="ECO:0000313" key="2">
    <source>
        <dbReference type="EMBL" id="MBK1876224.1"/>
    </source>
</evidence>